<dbReference type="Proteomes" id="UP000054324">
    <property type="component" value="Unassembled WGS sequence"/>
</dbReference>
<proteinExistence type="predicted"/>
<name>A0A075AD82_OPIVI</name>
<dbReference type="GeneID" id="20320936"/>
<feature type="compositionally biased region" description="Polar residues" evidence="1">
    <location>
        <begin position="10"/>
        <end position="19"/>
    </location>
</feature>
<dbReference type="RefSeq" id="XP_009170366.1">
    <property type="nucleotide sequence ID" value="XM_009172102.1"/>
</dbReference>
<sequence>MQDQPDHDGINNQPITSPHDSCLTPFDSAHTVAYVPNSNSFPIFRLKEQLHEDQHYYSLNERDRIQDAGYRKSTSSYSFASSPKGGGINANFLDCRLRYIRQTRRLQKYLRVTPEGNLLVNDVKHLYHDATNWQPPESKESLASKRESNPFATLISTPKLKRIYAAFWNMESRHDYSSPNSTQLLKYVNSSDTQTLQQSHVSQAQESVHSPEQLQNNSSETGPTLDSSCEQETALEMAGD</sequence>
<dbReference type="AlphaFoldDB" id="A0A075AD82"/>
<evidence type="ECO:0000313" key="3">
    <source>
        <dbReference type="Proteomes" id="UP000054324"/>
    </source>
</evidence>
<reference evidence="2 3" key="1">
    <citation type="submission" date="2013-11" db="EMBL/GenBank/DDBJ databases">
        <title>Opisthorchis viverrini - life in the bile duct.</title>
        <authorList>
            <person name="Young N.D."/>
            <person name="Nagarajan N."/>
            <person name="Lin S.J."/>
            <person name="Korhonen P.K."/>
            <person name="Jex A.R."/>
            <person name="Hall R.S."/>
            <person name="Safavi-Hemami H."/>
            <person name="Kaewkong W."/>
            <person name="Bertrand D."/>
            <person name="Gao S."/>
            <person name="Seet Q."/>
            <person name="Wongkham S."/>
            <person name="Teh B.T."/>
            <person name="Wongkham C."/>
            <person name="Intapan P.M."/>
            <person name="Maleewong W."/>
            <person name="Yang X."/>
            <person name="Hu M."/>
            <person name="Wang Z."/>
            <person name="Hofmann A."/>
            <person name="Sternberg P.W."/>
            <person name="Tan P."/>
            <person name="Wang J."/>
            <person name="Gasser R.B."/>
        </authorList>
    </citation>
    <scope>NUCLEOTIDE SEQUENCE [LARGE SCALE GENOMIC DNA]</scope>
</reference>
<keyword evidence="3" id="KW-1185">Reference proteome</keyword>
<gene>
    <name evidence="2" type="ORF">T265_06757</name>
</gene>
<dbReference type="KEGG" id="ovi:T265_06757"/>
<feature type="compositionally biased region" description="Polar residues" evidence="1">
    <location>
        <begin position="195"/>
        <end position="231"/>
    </location>
</feature>
<dbReference type="OrthoDB" id="6271097at2759"/>
<protein>
    <submittedName>
        <fullName evidence="2">Uncharacterized protein</fullName>
    </submittedName>
</protein>
<evidence type="ECO:0000256" key="1">
    <source>
        <dbReference type="SAM" id="MobiDB-lite"/>
    </source>
</evidence>
<feature type="region of interest" description="Disordered" evidence="1">
    <location>
        <begin position="1"/>
        <end position="21"/>
    </location>
</feature>
<dbReference type="EMBL" id="KL596763">
    <property type="protein sequence ID" value="KER25904.1"/>
    <property type="molecule type" value="Genomic_DNA"/>
</dbReference>
<evidence type="ECO:0000313" key="2">
    <source>
        <dbReference type="EMBL" id="KER25904.1"/>
    </source>
</evidence>
<organism evidence="2 3">
    <name type="scientific">Opisthorchis viverrini</name>
    <name type="common">Southeast Asian liver fluke</name>
    <dbReference type="NCBI Taxonomy" id="6198"/>
    <lineage>
        <taxon>Eukaryota</taxon>
        <taxon>Metazoa</taxon>
        <taxon>Spiralia</taxon>
        <taxon>Lophotrochozoa</taxon>
        <taxon>Platyhelminthes</taxon>
        <taxon>Trematoda</taxon>
        <taxon>Digenea</taxon>
        <taxon>Opisthorchiida</taxon>
        <taxon>Opisthorchiata</taxon>
        <taxon>Opisthorchiidae</taxon>
        <taxon>Opisthorchis</taxon>
    </lineage>
</organism>
<dbReference type="CTD" id="20320936"/>
<feature type="region of interest" description="Disordered" evidence="1">
    <location>
        <begin position="195"/>
        <end position="240"/>
    </location>
</feature>
<accession>A0A075AD82</accession>